<reference evidence="4" key="1">
    <citation type="submission" date="2018-05" db="EMBL/GenBank/DDBJ databases">
        <authorList>
            <person name="Liu B.-T."/>
        </authorList>
    </citation>
    <scope>NUCLEOTIDE SEQUENCE [LARGE SCALE GENOMIC DNA]</scope>
    <source>
        <strain evidence="4">WD6-1</strain>
    </source>
</reference>
<protein>
    <recommendedName>
        <fullName evidence="2">Oxidoreductase molybdopterin-binding domain-containing protein</fullName>
    </recommendedName>
</protein>
<dbReference type="PROSITE" id="PS51257">
    <property type="entry name" value="PROKAR_LIPOPROTEIN"/>
    <property type="match status" value="1"/>
</dbReference>
<dbReference type="Gene3D" id="3.90.420.10">
    <property type="entry name" value="Oxidoreductase, molybdopterin-binding domain"/>
    <property type="match status" value="1"/>
</dbReference>
<dbReference type="Proteomes" id="UP000245168">
    <property type="component" value="Unassembled WGS sequence"/>
</dbReference>
<proteinExistence type="predicted"/>
<feature type="chain" id="PRO_5015680875" description="Oxidoreductase molybdopterin-binding domain-containing protein" evidence="1">
    <location>
        <begin position="18"/>
        <end position="184"/>
    </location>
</feature>
<name>A0A2U2BVX3_9PROT</name>
<evidence type="ECO:0000313" key="4">
    <source>
        <dbReference type="Proteomes" id="UP000245168"/>
    </source>
</evidence>
<evidence type="ECO:0000256" key="1">
    <source>
        <dbReference type="SAM" id="SignalP"/>
    </source>
</evidence>
<feature type="signal peptide" evidence="1">
    <location>
        <begin position="1"/>
        <end position="17"/>
    </location>
</feature>
<keyword evidence="1" id="KW-0732">Signal</keyword>
<accession>A0A2U2BVX3</accession>
<evidence type="ECO:0000259" key="2">
    <source>
        <dbReference type="Pfam" id="PF00174"/>
    </source>
</evidence>
<dbReference type="InterPro" id="IPR000572">
    <property type="entry name" value="OxRdtase_Mopterin-bd_dom"/>
</dbReference>
<evidence type="ECO:0000313" key="3">
    <source>
        <dbReference type="EMBL" id="PWE18158.1"/>
    </source>
</evidence>
<gene>
    <name evidence="3" type="ORF">DDZ18_00660</name>
</gene>
<comment type="caution">
    <text evidence="3">The sequence shown here is derived from an EMBL/GenBank/DDBJ whole genome shotgun (WGS) entry which is preliminary data.</text>
</comment>
<dbReference type="EMBL" id="QEXV01000001">
    <property type="protein sequence ID" value="PWE18158.1"/>
    <property type="molecule type" value="Genomic_DNA"/>
</dbReference>
<dbReference type="OrthoDB" id="9798763at2"/>
<dbReference type="InterPro" id="IPR036374">
    <property type="entry name" value="OxRdtase_Mopterin-bd_sf"/>
</dbReference>
<keyword evidence="4" id="KW-1185">Reference proteome</keyword>
<dbReference type="Pfam" id="PF00174">
    <property type="entry name" value="Oxidored_molyb"/>
    <property type="match status" value="1"/>
</dbReference>
<feature type="domain" description="Oxidoreductase molybdopterin-binding" evidence="2">
    <location>
        <begin position="90"/>
        <end position="158"/>
    </location>
</feature>
<dbReference type="SUPFAM" id="SSF56524">
    <property type="entry name" value="Oxidoreductase molybdopterin-binding domain"/>
    <property type="match status" value="1"/>
</dbReference>
<dbReference type="RefSeq" id="WP_109251432.1">
    <property type="nucleotide sequence ID" value="NZ_QEXV01000001.1"/>
</dbReference>
<organism evidence="3 4">
    <name type="scientific">Marinicauda salina</name>
    <dbReference type="NCBI Taxonomy" id="2135793"/>
    <lineage>
        <taxon>Bacteria</taxon>
        <taxon>Pseudomonadati</taxon>
        <taxon>Pseudomonadota</taxon>
        <taxon>Alphaproteobacteria</taxon>
        <taxon>Maricaulales</taxon>
        <taxon>Maricaulaceae</taxon>
        <taxon>Marinicauda</taxon>
    </lineage>
</organism>
<sequence length="184" mass="19311">MRLVHAAASLLVLLAVAACGGDDARSLSADGPVVLVVSEAGSPGGPVPREEGLYANYGVELDNARAFTRVDLVGLPWRQITTDFPAGGETRTFDGPRLADVLDAADLEVEAVRIVSLDGYEAQIPVDFIETHGAILAIRVDGAPLATGALGPLMVVWPRRDNGPLSDMGDELWPWGVFAIAPAE</sequence>
<dbReference type="AlphaFoldDB" id="A0A2U2BVX3"/>